<feature type="compositionally biased region" description="Gly residues" evidence="1">
    <location>
        <begin position="382"/>
        <end position="392"/>
    </location>
</feature>
<sequence length="446" mass="44161">MPIWRTSELPTDRPGSPARRRSASTRPHSSRAPALPQLRNSADGSSPDEPQPAGSAAVGPSHATCHPSPQRSPSGCSSVNSFISWEGAPPASSGSHGPTSGAPPWGGLSRQTSRPDSRGTAVSAVIPGVRSNTYTVQYIGIANGELGILSQKQKLTVPVTVPGAAPAPAPASNVVVCRRHSRASAGAPALAATAAAAAAAVRPPLPPSRPGSSFSARPQLTAIVPDPTDPGPIPQAVAAAAAAATAAAGGATDTETDDDSPGGGGGSGRAKPPSLASIVDDAHGQIKVISECFYSRALQSRGGPRDRHARRNRPMGPQVRDMEPLSTALPGRFGSRAPSAGGFPGWKLTAAAAALPPPPPPPSSSSGSGAGSGAPRWTYSGAGSGYGTGTGFGSRSASRPGTGSAGVVRQKQQQQQQRAGSAWPAEGTGTTGVTAVAAAAAAASSP</sequence>
<protein>
    <submittedName>
        <fullName evidence="2">Uncharacterized protein</fullName>
    </submittedName>
</protein>
<comment type="caution">
    <text evidence="2">The sequence shown here is derived from an EMBL/GenBank/DDBJ whole genome shotgun (WGS) entry which is preliminary data.</text>
</comment>
<dbReference type="Proteomes" id="UP001165080">
    <property type="component" value="Unassembled WGS sequence"/>
</dbReference>
<feature type="region of interest" description="Disordered" evidence="1">
    <location>
        <begin position="298"/>
        <end position="429"/>
    </location>
</feature>
<evidence type="ECO:0000256" key="1">
    <source>
        <dbReference type="SAM" id="MobiDB-lite"/>
    </source>
</evidence>
<proteinExistence type="predicted"/>
<reference evidence="2 3" key="1">
    <citation type="journal article" date="2023" name="Commun. Biol.">
        <title>Reorganization of the ancestral sex-determining regions during the evolution of trioecy in Pleodorina starrii.</title>
        <authorList>
            <person name="Takahashi K."/>
            <person name="Suzuki S."/>
            <person name="Kawai-Toyooka H."/>
            <person name="Yamamoto K."/>
            <person name="Hamaji T."/>
            <person name="Ootsuki R."/>
            <person name="Yamaguchi H."/>
            <person name="Kawachi M."/>
            <person name="Higashiyama T."/>
            <person name="Nozaki H."/>
        </authorList>
    </citation>
    <scope>NUCLEOTIDE SEQUENCE [LARGE SCALE GENOMIC DNA]</scope>
    <source>
        <strain evidence="2 3">NIES-4479</strain>
    </source>
</reference>
<feature type="region of interest" description="Disordered" evidence="1">
    <location>
        <begin position="1"/>
        <end position="121"/>
    </location>
</feature>
<feature type="region of interest" description="Disordered" evidence="1">
    <location>
        <begin position="248"/>
        <end position="275"/>
    </location>
</feature>
<accession>A0A9W6F8W8</accession>
<dbReference type="AlphaFoldDB" id="A0A9W6F8W8"/>
<organism evidence="2 3">
    <name type="scientific">Pleodorina starrii</name>
    <dbReference type="NCBI Taxonomy" id="330485"/>
    <lineage>
        <taxon>Eukaryota</taxon>
        <taxon>Viridiplantae</taxon>
        <taxon>Chlorophyta</taxon>
        <taxon>core chlorophytes</taxon>
        <taxon>Chlorophyceae</taxon>
        <taxon>CS clade</taxon>
        <taxon>Chlamydomonadales</taxon>
        <taxon>Volvocaceae</taxon>
        <taxon>Pleodorina</taxon>
    </lineage>
</organism>
<evidence type="ECO:0000313" key="3">
    <source>
        <dbReference type="Proteomes" id="UP001165080"/>
    </source>
</evidence>
<feature type="compositionally biased region" description="Low complexity" evidence="1">
    <location>
        <begin position="24"/>
        <end position="34"/>
    </location>
</feature>
<feature type="compositionally biased region" description="Polar residues" evidence="1">
    <location>
        <begin position="67"/>
        <end position="83"/>
    </location>
</feature>
<name>A0A9W6F8W8_9CHLO</name>
<evidence type="ECO:0000313" key="2">
    <source>
        <dbReference type="EMBL" id="GLC60777.1"/>
    </source>
</evidence>
<dbReference type="OrthoDB" id="550130at2759"/>
<dbReference type="EMBL" id="BRXU01000038">
    <property type="protein sequence ID" value="GLC60777.1"/>
    <property type="molecule type" value="Genomic_DNA"/>
</dbReference>
<keyword evidence="3" id="KW-1185">Reference proteome</keyword>
<gene>
    <name evidence="2" type="primary">PLEST007871</name>
    <name evidence="2" type="ORF">PLESTB_001669600</name>
</gene>